<dbReference type="Pfam" id="PF00583">
    <property type="entry name" value="Acetyltransf_1"/>
    <property type="match status" value="1"/>
</dbReference>
<dbReference type="EMBL" id="LPXN01000105">
    <property type="protein sequence ID" value="KZD08312.1"/>
    <property type="molecule type" value="Genomic_DNA"/>
</dbReference>
<feature type="domain" description="N-acetyltransferase" evidence="1">
    <location>
        <begin position="2"/>
        <end position="151"/>
    </location>
</feature>
<dbReference type="RefSeq" id="WP_067555593.1">
    <property type="nucleotide sequence ID" value="NZ_LPXN01000105.1"/>
</dbReference>
<dbReference type="GO" id="GO:0016747">
    <property type="term" value="F:acyltransferase activity, transferring groups other than amino-acyl groups"/>
    <property type="evidence" value="ECO:0007669"/>
    <property type="project" value="InterPro"/>
</dbReference>
<dbReference type="InterPro" id="IPR016181">
    <property type="entry name" value="Acyl_CoA_acyltransferase"/>
</dbReference>
<accession>A0A154W434</accession>
<proteinExistence type="predicted"/>
<dbReference type="STRING" id="580166.AUP43_01545"/>
<organism evidence="2 3">
    <name type="scientific">Oceanibaculum pacificum</name>
    <dbReference type="NCBI Taxonomy" id="580166"/>
    <lineage>
        <taxon>Bacteria</taxon>
        <taxon>Pseudomonadati</taxon>
        <taxon>Pseudomonadota</taxon>
        <taxon>Alphaproteobacteria</taxon>
        <taxon>Rhodospirillales</taxon>
        <taxon>Oceanibaculaceae</taxon>
        <taxon>Oceanibaculum</taxon>
    </lineage>
</organism>
<evidence type="ECO:0000313" key="3">
    <source>
        <dbReference type="Proteomes" id="UP000076400"/>
    </source>
</evidence>
<dbReference type="Gene3D" id="3.40.630.30">
    <property type="match status" value="1"/>
</dbReference>
<sequence length="182" mass="20546">MIVYRRLWPTDVNAYHTHLIRLTPEQRHYRFGGMVDDGFLERKTGDIDWMRCLGFGCFVDGELRGAVFLIRAHNGWPDEAELAITVEAAFEGRGIGTQLARRAITQSRNRGVRRVTLFCLSDNYRLMALARKFDPKMTVDHGDAELTIDLSPADQISYAEEALGLMETTLSSFFESIGAKAA</sequence>
<dbReference type="CDD" id="cd04301">
    <property type="entry name" value="NAT_SF"/>
    <property type="match status" value="1"/>
</dbReference>
<dbReference type="InterPro" id="IPR000182">
    <property type="entry name" value="GNAT_dom"/>
</dbReference>
<evidence type="ECO:0000259" key="1">
    <source>
        <dbReference type="PROSITE" id="PS51186"/>
    </source>
</evidence>
<dbReference type="Proteomes" id="UP000076400">
    <property type="component" value="Unassembled WGS sequence"/>
</dbReference>
<comment type="caution">
    <text evidence="2">The sequence shown here is derived from an EMBL/GenBank/DDBJ whole genome shotgun (WGS) entry which is preliminary data.</text>
</comment>
<protein>
    <recommendedName>
        <fullName evidence="1">N-acetyltransferase domain-containing protein</fullName>
    </recommendedName>
</protein>
<name>A0A154W434_9PROT</name>
<dbReference type="AlphaFoldDB" id="A0A154W434"/>
<keyword evidence="3" id="KW-1185">Reference proteome</keyword>
<evidence type="ECO:0000313" key="2">
    <source>
        <dbReference type="EMBL" id="KZD08312.1"/>
    </source>
</evidence>
<dbReference type="OrthoDB" id="7843527at2"/>
<reference evidence="2 3" key="1">
    <citation type="submission" date="2015-12" db="EMBL/GenBank/DDBJ databases">
        <title>Genome sequence of Oceanibaculum pacificum MCCC 1A02656.</title>
        <authorList>
            <person name="Lu L."/>
            <person name="Lai Q."/>
            <person name="Shao Z."/>
            <person name="Qian P."/>
        </authorList>
    </citation>
    <scope>NUCLEOTIDE SEQUENCE [LARGE SCALE GENOMIC DNA]</scope>
    <source>
        <strain evidence="2 3">MCCC 1A02656</strain>
    </source>
</reference>
<gene>
    <name evidence="2" type="ORF">AUP43_01545</name>
</gene>
<dbReference type="SUPFAM" id="SSF55729">
    <property type="entry name" value="Acyl-CoA N-acyltransferases (Nat)"/>
    <property type="match status" value="1"/>
</dbReference>
<dbReference type="PROSITE" id="PS51186">
    <property type="entry name" value="GNAT"/>
    <property type="match status" value="1"/>
</dbReference>